<dbReference type="InterPro" id="IPR024418">
    <property type="entry name" value="DUF3862"/>
</dbReference>
<sequence>MRSKKLLIGLVCLLSAVILAACNKSSDDKTSTSSSLPLSSSTLQSSDNHDSVRKNFDKVTVGKSSNDFAGGTSIAQLKKLFGEPKEHTQEKPSSGDIVLDVYTWTFDTITVEVKLYNDSTLVRSIRGYTYNRDASFTADDYADLKKGMTYSDIIAKYGAPDNLSEAASSDKTELQAVWSSNLKLAKGQEQGQMILNFTNNKLSDKDQNGLGEASK</sequence>
<dbReference type="Gene3D" id="3.30.1450.10">
    <property type="match status" value="2"/>
</dbReference>
<evidence type="ECO:0000256" key="2">
    <source>
        <dbReference type="SAM" id="MobiDB-lite"/>
    </source>
</evidence>
<keyword evidence="1 3" id="KW-0732">Signal</keyword>
<evidence type="ECO:0000256" key="3">
    <source>
        <dbReference type="SAM" id="SignalP"/>
    </source>
</evidence>
<dbReference type="EMBL" id="JBHSAC010000026">
    <property type="protein sequence ID" value="MFC3931775.1"/>
    <property type="molecule type" value="Genomic_DNA"/>
</dbReference>
<feature type="signal peptide" evidence="3">
    <location>
        <begin position="1"/>
        <end position="20"/>
    </location>
</feature>
<feature type="compositionally biased region" description="Low complexity" evidence="2">
    <location>
        <begin position="31"/>
        <end position="46"/>
    </location>
</feature>
<proteinExistence type="predicted"/>
<dbReference type="Proteomes" id="UP001595901">
    <property type="component" value="Unassembled WGS sequence"/>
</dbReference>
<evidence type="ECO:0000256" key="1">
    <source>
        <dbReference type="ARBA" id="ARBA00022729"/>
    </source>
</evidence>
<organism evidence="4 5">
    <name type="scientific">Streptococcus dentapri</name>
    <dbReference type="NCBI Taxonomy" id="573564"/>
    <lineage>
        <taxon>Bacteria</taxon>
        <taxon>Bacillati</taxon>
        <taxon>Bacillota</taxon>
        <taxon>Bacilli</taxon>
        <taxon>Lactobacillales</taxon>
        <taxon>Streptococcaceae</taxon>
        <taxon>Streptococcus</taxon>
    </lineage>
</organism>
<dbReference type="PROSITE" id="PS51257">
    <property type="entry name" value="PROKAR_LIPOPROTEIN"/>
    <property type="match status" value="1"/>
</dbReference>
<protein>
    <submittedName>
        <fullName evidence="4">DUF3862 domain-containing protein</fullName>
    </submittedName>
</protein>
<reference evidence="5" key="1">
    <citation type="journal article" date="2019" name="Int. J. Syst. Evol. Microbiol.">
        <title>The Global Catalogue of Microorganisms (GCM) 10K type strain sequencing project: providing services to taxonomists for standard genome sequencing and annotation.</title>
        <authorList>
            <consortium name="The Broad Institute Genomics Platform"/>
            <consortium name="The Broad Institute Genome Sequencing Center for Infectious Disease"/>
            <person name="Wu L."/>
            <person name="Ma J."/>
        </authorList>
    </citation>
    <scope>NUCLEOTIDE SEQUENCE [LARGE SCALE GENOMIC DNA]</scope>
    <source>
        <strain evidence="5">CCUG 58728</strain>
    </source>
</reference>
<comment type="caution">
    <text evidence="4">The sequence shown here is derived from an EMBL/GenBank/DDBJ whole genome shotgun (WGS) entry which is preliminary data.</text>
</comment>
<keyword evidence="5" id="KW-1185">Reference proteome</keyword>
<dbReference type="InterPro" id="IPR037873">
    <property type="entry name" value="BamE-like"/>
</dbReference>
<evidence type="ECO:0000313" key="5">
    <source>
        <dbReference type="Proteomes" id="UP001595901"/>
    </source>
</evidence>
<gene>
    <name evidence="4" type="ORF">ACFOSE_03090</name>
</gene>
<dbReference type="RefSeq" id="WP_380430359.1">
    <property type="nucleotide sequence ID" value="NZ_JBHSAC010000026.1"/>
</dbReference>
<feature type="chain" id="PRO_5047460309" evidence="3">
    <location>
        <begin position="21"/>
        <end position="215"/>
    </location>
</feature>
<evidence type="ECO:0000313" key="4">
    <source>
        <dbReference type="EMBL" id="MFC3931775.1"/>
    </source>
</evidence>
<accession>A0ABV8D0H7</accession>
<feature type="region of interest" description="Disordered" evidence="2">
    <location>
        <begin position="25"/>
        <end position="50"/>
    </location>
</feature>
<dbReference type="Pfam" id="PF12978">
    <property type="entry name" value="DUF3862"/>
    <property type="match status" value="1"/>
</dbReference>
<name>A0ABV8D0H7_9STRE</name>